<accession>A0A7S1F8X8</accession>
<evidence type="ECO:0000256" key="1">
    <source>
        <dbReference type="SAM" id="MobiDB-lite"/>
    </source>
</evidence>
<evidence type="ECO:0000313" key="4">
    <source>
        <dbReference type="EMBL" id="CAD8852305.1"/>
    </source>
</evidence>
<dbReference type="AlphaFoldDB" id="A0A7S1F8X8"/>
<dbReference type="PROSITE" id="PS50033">
    <property type="entry name" value="UBX"/>
    <property type="match status" value="1"/>
</dbReference>
<dbReference type="GO" id="GO:0007030">
    <property type="term" value="P:Golgi organization"/>
    <property type="evidence" value="ECO:0007669"/>
    <property type="project" value="TreeGrafter"/>
</dbReference>
<feature type="compositionally biased region" description="Basic and acidic residues" evidence="1">
    <location>
        <begin position="1"/>
        <end position="13"/>
    </location>
</feature>
<dbReference type="SMART" id="SM00166">
    <property type="entry name" value="UBX"/>
    <property type="match status" value="1"/>
</dbReference>
<dbReference type="PROSITE" id="PS51399">
    <property type="entry name" value="SEP"/>
    <property type="match status" value="1"/>
</dbReference>
<dbReference type="Gene3D" id="3.10.20.90">
    <property type="entry name" value="Phosphatidylinositol 3-kinase Catalytic Subunit, Chain A, domain 1"/>
    <property type="match status" value="1"/>
</dbReference>
<feature type="domain" description="UBX" evidence="2">
    <location>
        <begin position="127"/>
        <end position="201"/>
    </location>
</feature>
<dbReference type="PANTHER" id="PTHR23333">
    <property type="entry name" value="UBX DOMAIN CONTAINING PROTEIN"/>
    <property type="match status" value="1"/>
</dbReference>
<dbReference type="SUPFAM" id="SSF102848">
    <property type="entry name" value="NSFL1 (p97 ATPase) cofactor p47, SEP domain"/>
    <property type="match status" value="1"/>
</dbReference>
<protein>
    <recommendedName>
        <fullName evidence="5">UBX domain-containing protein</fullName>
    </recommendedName>
</protein>
<dbReference type="InterPro" id="IPR036241">
    <property type="entry name" value="NSFL1C_SEP_dom_sf"/>
</dbReference>
<dbReference type="GO" id="GO:0043130">
    <property type="term" value="F:ubiquitin binding"/>
    <property type="evidence" value="ECO:0007669"/>
    <property type="project" value="TreeGrafter"/>
</dbReference>
<reference evidence="4" key="1">
    <citation type="submission" date="2021-01" db="EMBL/GenBank/DDBJ databases">
        <authorList>
            <person name="Corre E."/>
            <person name="Pelletier E."/>
            <person name="Niang G."/>
            <person name="Scheremetjew M."/>
            <person name="Finn R."/>
            <person name="Kale V."/>
            <person name="Holt S."/>
            <person name="Cochrane G."/>
            <person name="Meng A."/>
            <person name="Brown T."/>
            <person name="Cohen L."/>
        </authorList>
    </citation>
    <scope>NUCLEOTIDE SEQUENCE</scope>
</reference>
<dbReference type="InterPro" id="IPR029071">
    <property type="entry name" value="Ubiquitin-like_domsf"/>
</dbReference>
<evidence type="ECO:0000259" key="3">
    <source>
        <dbReference type="PROSITE" id="PS51399"/>
    </source>
</evidence>
<dbReference type="InterPro" id="IPR001012">
    <property type="entry name" value="UBX_dom"/>
</dbReference>
<dbReference type="GO" id="GO:0005634">
    <property type="term" value="C:nucleus"/>
    <property type="evidence" value="ECO:0007669"/>
    <property type="project" value="TreeGrafter"/>
</dbReference>
<dbReference type="InterPro" id="IPR012989">
    <property type="entry name" value="SEP_domain"/>
</dbReference>
<organism evidence="4">
    <name type="scientific">Noctiluca scintillans</name>
    <name type="common">Sea sparkle</name>
    <name type="synonym">Red tide dinoflagellate</name>
    <dbReference type="NCBI Taxonomy" id="2966"/>
    <lineage>
        <taxon>Eukaryota</taxon>
        <taxon>Sar</taxon>
        <taxon>Alveolata</taxon>
        <taxon>Dinophyceae</taxon>
        <taxon>Noctilucales</taxon>
        <taxon>Noctilucaceae</taxon>
        <taxon>Noctiluca</taxon>
    </lineage>
</organism>
<name>A0A7S1F8X8_NOCSC</name>
<dbReference type="Pfam" id="PF08059">
    <property type="entry name" value="SEP"/>
    <property type="match status" value="1"/>
</dbReference>
<dbReference type="SMART" id="SM00553">
    <property type="entry name" value="SEP"/>
    <property type="match status" value="1"/>
</dbReference>
<dbReference type="Gene3D" id="3.30.420.210">
    <property type="entry name" value="SEP domain"/>
    <property type="match status" value="1"/>
</dbReference>
<dbReference type="GO" id="GO:0061025">
    <property type="term" value="P:membrane fusion"/>
    <property type="evidence" value="ECO:0007669"/>
    <property type="project" value="TreeGrafter"/>
</dbReference>
<sequence>MDPRDEQWKKMEEQAGSASGPLPKDAKKITMYSNGFTVNDGPFRPFSDPLNQKFVNELAGGACPAELKGDGDGPVHVALNDKRTEEYKEPPPPPYVMFSGEGNSLGGGGSASSATVQADAGCIQVDDDKPKTKIQIRFHDGSRKAQEFNQEHTVGNLRAFCMQCIGGQPVAIMGGFPPKEIADDGLTLKDAGLLNSAVTVKPR</sequence>
<dbReference type="GO" id="GO:0043161">
    <property type="term" value="P:proteasome-mediated ubiquitin-dependent protein catabolic process"/>
    <property type="evidence" value="ECO:0007669"/>
    <property type="project" value="TreeGrafter"/>
</dbReference>
<evidence type="ECO:0008006" key="5">
    <source>
        <dbReference type="Google" id="ProtNLM"/>
    </source>
</evidence>
<gene>
    <name evidence="4" type="ORF">NSCI0253_LOCUS26655</name>
</gene>
<evidence type="ECO:0000259" key="2">
    <source>
        <dbReference type="PROSITE" id="PS50033"/>
    </source>
</evidence>
<dbReference type="GO" id="GO:0031468">
    <property type="term" value="P:nuclear membrane reassembly"/>
    <property type="evidence" value="ECO:0007669"/>
    <property type="project" value="TreeGrafter"/>
</dbReference>
<feature type="domain" description="SEP" evidence="3">
    <location>
        <begin position="24"/>
        <end position="88"/>
    </location>
</feature>
<dbReference type="GO" id="GO:0000045">
    <property type="term" value="P:autophagosome assembly"/>
    <property type="evidence" value="ECO:0007669"/>
    <property type="project" value="TreeGrafter"/>
</dbReference>
<dbReference type="Pfam" id="PF00789">
    <property type="entry name" value="UBX"/>
    <property type="match status" value="1"/>
</dbReference>
<proteinExistence type="predicted"/>
<feature type="region of interest" description="Disordered" evidence="1">
    <location>
        <begin position="1"/>
        <end position="27"/>
    </location>
</feature>
<dbReference type="CDD" id="cd01770">
    <property type="entry name" value="UBX_UBXN2"/>
    <property type="match status" value="1"/>
</dbReference>
<dbReference type="GO" id="GO:0005829">
    <property type="term" value="C:cytosol"/>
    <property type="evidence" value="ECO:0007669"/>
    <property type="project" value="TreeGrafter"/>
</dbReference>
<dbReference type="PANTHER" id="PTHR23333:SF20">
    <property type="entry name" value="NSFL1 COFACTOR P47"/>
    <property type="match status" value="1"/>
</dbReference>
<dbReference type="SUPFAM" id="SSF54236">
    <property type="entry name" value="Ubiquitin-like"/>
    <property type="match status" value="1"/>
</dbReference>
<dbReference type="EMBL" id="HBFQ01037729">
    <property type="protein sequence ID" value="CAD8852305.1"/>
    <property type="molecule type" value="Transcribed_RNA"/>
</dbReference>